<protein>
    <submittedName>
        <fullName evidence="4">tRNA/rRNA methylase</fullName>
        <ecNumber evidence="4">2.1.1.-</ecNumber>
        <ecNumber evidence="4">2.1.1.34</ecNumber>
    </submittedName>
</protein>
<dbReference type="Gene3D" id="3.30.1330.30">
    <property type="match status" value="1"/>
</dbReference>
<evidence type="ECO:0000313" key="4">
    <source>
        <dbReference type="EMBL" id="VEU78164.1"/>
    </source>
</evidence>
<dbReference type="InterPro" id="IPR029028">
    <property type="entry name" value="Alpha/beta_knot_MTases"/>
</dbReference>
<dbReference type="PANTHER" id="PTHR43191">
    <property type="entry name" value="RRNA METHYLTRANSFERASE 3"/>
    <property type="match status" value="1"/>
</dbReference>
<reference evidence="4 5" key="1">
    <citation type="submission" date="2019-01" db="EMBL/GenBank/DDBJ databases">
        <authorList>
            <consortium name="Pathogen Informatics"/>
        </authorList>
    </citation>
    <scope>NUCLEOTIDE SEQUENCE [LARGE SCALE GENOMIC DNA]</scope>
    <source>
        <strain evidence="4 5">NCTC10184</strain>
    </source>
</reference>
<dbReference type="SUPFAM" id="SSF75217">
    <property type="entry name" value="alpha/beta knot"/>
    <property type="match status" value="1"/>
</dbReference>
<dbReference type="GO" id="GO:0141100">
    <property type="term" value="F:tRNA (guanine(18)-2'-O)-methyltransferase activity"/>
    <property type="evidence" value="ECO:0007669"/>
    <property type="project" value="UniProtKB-EC"/>
</dbReference>
<dbReference type="Gene3D" id="3.40.1280.10">
    <property type="match status" value="1"/>
</dbReference>
<evidence type="ECO:0000313" key="5">
    <source>
        <dbReference type="Proteomes" id="UP000290876"/>
    </source>
</evidence>
<evidence type="ECO:0000256" key="1">
    <source>
        <dbReference type="ARBA" id="ARBA00022603"/>
    </source>
</evidence>
<dbReference type="EMBL" id="LR215043">
    <property type="protein sequence ID" value="VEU78164.1"/>
    <property type="molecule type" value="Genomic_DNA"/>
</dbReference>
<dbReference type="GO" id="GO:0003723">
    <property type="term" value="F:RNA binding"/>
    <property type="evidence" value="ECO:0007669"/>
    <property type="project" value="InterPro"/>
</dbReference>
<organism evidence="4 5">
    <name type="scientific">Mycoplasmopsis columbinasalis</name>
    <dbReference type="NCBI Taxonomy" id="114880"/>
    <lineage>
        <taxon>Bacteria</taxon>
        <taxon>Bacillati</taxon>
        <taxon>Mycoplasmatota</taxon>
        <taxon>Mycoplasmoidales</taxon>
        <taxon>Metamycoplasmataceae</taxon>
        <taxon>Mycoplasmopsis</taxon>
    </lineage>
</organism>
<feature type="domain" description="tRNA/rRNA methyltransferase SpoU type" evidence="3">
    <location>
        <begin position="97"/>
        <end position="232"/>
    </location>
</feature>
<keyword evidence="5" id="KW-1185">Reference proteome</keyword>
<name>A0A449BAE0_9BACT</name>
<dbReference type="InterPro" id="IPR029064">
    <property type="entry name" value="Ribosomal_eL30-like_sf"/>
</dbReference>
<dbReference type="RefSeq" id="WP_129623010.1">
    <property type="nucleotide sequence ID" value="NZ_LR215043.1"/>
</dbReference>
<dbReference type="InterPro" id="IPR001537">
    <property type="entry name" value="SpoU_MeTrfase"/>
</dbReference>
<evidence type="ECO:0000259" key="3">
    <source>
        <dbReference type="Pfam" id="PF00588"/>
    </source>
</evidence>
<dbReference type="AlphaFoldDB" id="A0A449BAE0"/>
<keyword evidence="2 4" id="KW-0808">Transferase</keyword>
<keyword evidence="1 4" id="KW-0489">Methyltransferase</keyword>
<dbReference type="PANTHER" id="PTHR43191:SF2">
    <property type="entry name" value="RRNA METHYLTRANSFERASE 3, MITOCHONDRIAL"/>
    <property type="match status" value="1"/>
</dbReference>
<dbReference type="SUPFAM" id="SSF55315">
    <property type="entry name" value="L30e-like"/>
    <property type="match status" value="1"/>
</dbReference>
<accession>A0A449BAE0</accession>
<dbReference type="Pfam" id="PF00588">
    <property type="entry name" value="SpoU_methylase"/>
    <property type="match status" value="1"/>
</dbReference>
<dbReference type="OrthoDB" id="9794400at2"/>
<dbReference type="Proteomes" id="UP000290876">
    <property type="component" value="Chromosome"/>
</dbReference>
<dbReference type="KEGG" id="mcob:NCTC10184_00391"/>
<dbReference type="InterPro" id="IPR029026">
    <property type="entry name" value="tRNA_m1G_MTases_N"/>
</dbReference>
<gene>
    <name evidence="4" type="primary">spoU1_2</name>
    <name evidence="4" type="ORF">NCTC10184_00391</name>
</gene>
<dbReference type="CDD" id="cd18095">
    <property type="entry name" value="SpoU-like_rRNA-MTase"/>
    <property type="match status" value="1"/>
</dbReference>
<dbReference type="EC" id="2.1.1.34" evidence="4"/>
<dbReference type="EC" id="2.1.1.-" evidence="4"/>
<sequence>MAKEIITSVANQKIKNLIKLKNDPKSPYFLVETRHLVKEAEKANLVKEIFATYETEFNKQNYIIGSNIAKRLSEIVNTDGVFALCQKPTVEDLDNKIVFLDNVQDPGNVGTIIRTLKAFNFDSIITNVNVFNSKVIRSTQGAIFSVKHKKSFDSYAELKKLKDLGYKIYITSLDKDSQHYDQVPTNFQKLVVVLGNEGKGVEPKLLELADYKIYIPINFESLNVAVASGIILNEFYKKR</sequence>
<dbReference type="GO" id="GO:0032259">
    <property type="term" value="P:methylation"/>
    <property type="evidence" value="ECO:0007669"/>
    <property type="project" value="UniProtKB-KW"/>
</dbReference>
<evidence type="ECO:0000256" key="2">
    <source>
        <dbReference type="ARBA" id="ARBA00022679"/>
    </source>
</evidence>
<dbReference type="InterPro" id="IPR051259">
    <property type="entry name" value="rRNA_Methyltransferase"/>
</dbReference>
<dbReference type="GO" id="GO:0006396">
    <property type="term" value="P:RNA processing"/>
    <property type="evidence" value="ECO:0007669"/>
    <property type="project" value="InterPro"/>
</dbReference>
<proteinExistence type="predicted"/>